<feature type="transmembrane region" description="Helical" evidence="6">
    <location>
        <begin position="347"/>
        <end position="367"/>
    </location>
</feature>
<name>A0A4Y9VUB1_9PROT</name>
<feature type="transmembrane region" description="Helical" evidence="6">
    <location>
        <begin position="417"/>
        <end position="443"/>
    </location>
</feature>
<dbReference type="Pfam" id="PF12704">
    <property type="entry name" value="MacB_PCD"/>
    <property type="match status" value="1"/>
</dbReference>
<dbReference type="GO" id="GO:0005886">
    <property type="term" value="C:plasma membrane"/>
    <property type="evidence" value="ECO:0007669"/>
    <property type="project" value="UniProtKB-SubCell"/>
</dbReference>
<dbReference type="InterPro" id="IPR003838">
    <property type="entry name" value="ABC3_permease_C"/>
</dbReference>
<evidence type="ECO:0000313" key="10">
    <source>
        <dbReference type="Proteomes" id="UP000297706"/>
    </source>
</evidence>
<dbReference type="PANTHER" id="PTHR30287">
    <property type="entry name" value="MEMBRANE COMPONENT OF PREDICTED ABC SUPERFAMILY METABOLITE UPTAKE TRANSPORTER"/>
    <property type="match status" value="1"/>
</dbReference>
<keyword evidence="5 6" id="KW-0472">Membrane</keyword>
<feature type="transmembrane region" description="Helical" evidence="6">
    <location>
        <begin position="755"/>
        <end position="786"/>
    </location>
</feature>
<evidence type="ECO:0000256" key="2">
    <source>
        <dbReference type="ARBA" id="ARBA00022475"/>
    </source>
</evidence>
<dbReference type="EMBL" id="PQVH01000002">
    <property type="protein sequence ID" value="TFW73171.1"/>
    <property type="molecule type" value="Genomic_DNA"/>
</dbReference>
<keyword evidence="4 6" id="KW-1133">Transmembrane helix</keyword>
<protein>
    <recommendedName>
        <fullName evidence="11">ABC3 transporter permease protein domain-containing protein</fullName>
    </recommendedName>
</protein>
<evidence type="ECO:0000313" key="9">
    <source>
        <dbReference type="EMBL" id="TFW73171.1"/>
    </source>
</evidence>
<sequence>MMLAIKLAWSQTLSLWRAGALRVLVFALVLAVAAITAVSFFTQRIESALNQQGSLLIGGDLAVVSDHPIPQALIDSAVTQKISTTRTYEFPSMVMRGESSQLVEIKAIEANFPLRGHLTIAQHAGDIGQSVQSAPQSGEVWIEPRLATLLDVKVGDQLEVGERSLVVTAILLREPSRGGNMFSFAPRLMMNARDLATTKLIQYGSRVKYQLLLASTPENINDYSVQAKPKLSRGESIDDVRNARPEIKTALDKAQQFLGLSAMVSVVLAMVAMLLSSLPYIKQSLTTFALMRCFGAQQATVLQILTIQTLIIALLSALLGALLGFIAQMGLAQLAGSLFVETLPPTSFAPVLIGICASIGMMIAVVLPHAWQMRNLSAMNILRLDTLMLPLSAQAKFLPAALMMVLMIFWQAHDMNIALFTIVAMLGLSLVVLGFIYVLTFLVQRFLISTPRTKLLASVSLGIQDLKRRLGLSTVQMIGFCMGLMVIMLLTLIRGDLIRNWQASLPADAPNRFVINIQPDQIDSVSQFFTAQHIKDAAIFPMVRARLVSKNKQLIKTVEWQDERAKRLAEREFNLSWAAEMQSDNKLIAGRWWPSQDYGRPLISLEEGLAKSLNIKLGDELQFDVAGSPLTLTVSSLRKVEWDTMRANFFAVTPPGVLDQFTASHISSFHLPIGAENSLNQLIKQYPNLTVIDIAALMQQVRSIMQRMSQAVEYVFAFSLLVGVAVLYASLVATREERVKEATLMRVFGASRQQVSVAYIAEFACIGIISALVASIAANFLAYYISVGVLDIPFEFNLSVMLIGIVIATVVIPAAAWLGLRGFLNIPPRQLLNSI</sequence>
<evidence type="ECO:0000256" key="5">
    <source>
        <dbReference type="ARBA" id="ARBA00023136"/>
    </source>
</evidence>
<evidence type="ECO:0000259" key="8">
    <source>
        <dbReference type="Pfam" id="PF12704"/>
    </source>
</evidence>
<feature type="transmembrane region" description="Helical" evidence="6">
    <location>
        <begin position="798"/>
        <end position="820"/>
    </location>
</feature>
<feature type="transmembrane region" description="Helical" evidence="6">
    <location>
        <begin position="302"/>
        <end position="327"/>
    </location>
</feature>
<dbReference type="Proteomes" id="UP000297706">
    <property type="component" value="Unassembled WGS sequence"/>
</dbReference>
<organism evidence="9 10">
    <name type="scientific">Methylotenera oryzisoli</name>
    <dbReference type="NCBI Taxonomy" id="2080758"/>
    <lineage>
        <taxon>Bacteria</taxon>
        <taxon>Pseudomonadati</taxon>
        <taxon>Pseudomonadota</taxon>
        <taxon>Betaproteobacteria</taxon>
        <taxon>Nitrosomonadales</taxon>
        <taxon>Methylophilaceae</taxon>
        <taxon>Methylotenera</taxon>
    </lineage>
</organism>
<keyword evidence="3 6" id="KW-0812">Transmembrane</keyword>
<feature type="domain" description="ABC3 transporter permease C-terminal" evidence="7">
    <location>
        <begin position="262"/>
        <end position="375"/>
    </location>
</feature>
<dbReference type="Pfam" id="PF02687">
    <property type="entry name" value="FtsX"/>
    <property type="match status" value="2"/>
</dbReference>
<comment type="caution">
    <text evidence="9">The sequence shown here is derived from an EMBL/GenBank/DDBJ whole genome shotgun (WGS) entry which is preliminary data.</text>
</comment>
<dbReference type="AlphaFoldDB" id="A0A4Y9VUB1"/>
<feature type="domain" description="ABC3 transporter permease C-terminal" evidence="7">
    <location>
        <begin position="716"/>
        <end position="828"/>
    </location>
</feature>
<feature type="transmembrane region" description="Helical" evidence="6">
    <location>
        <begin position="714"/>
        <end position="734"/>
    </location>
</feature>
<evidence type="ECO:0000256" key="1">
    <source>
        <dbReference type="ARBA" id="ARBA00004651"/>
    </source>
</evidence>
<feature type="transmembrane region" description="Helical" evidence="6">
    <location>
        <begin position="21"/>
        <end position="41"/>
    </location>
</feature>
<keyword evidence="2" id="KW-1003">Cell membrane</keyword>
<accession>A0A4Y9VUB1</accession>
<feature type="transmembrane region" description="Helical" evidence="6">
    <location>
        <begin position="257"/>
        <end position="281"/>
    </location>
</feature>
<evidence type="ECO:0000259" key="7">
    <source>
        <dbReference type="Pfam" id="PF02687"/>
    </source>
</evidence>
<reference evidence="9 10" key="1">
    <citation type="submission" date="2018-02" db="EMBL/GenBank/DDBJ databases">
        <title>A novel lanthanide dependent methylotroph, Methylotenera sp. La3113.</title>
        <authorList>
            <person name="Lv H."/>
            <person name="Tani A."/>
        </authorList>
    </citation>
    <scope>NUCLEOTIDE SEQUENCE [LARGE SCALE GENOMIC DNA]</scope>
    <source>
        <strain evidence="9 10">La3113</strain>
    </source>
</reference>
<dbReference type="InterPro" id="IPR025857">
    <property type="entry name" value="MacB_PCD"/>
</dbReference>
<evidence type="ECO:0000256" key="3">
    <source>
        <dbReference type="ARBA" id="ARBA00022692"/>
    </source>
</evidence>
<comment type="subcellular location">
    <subcellularLocation>
        <location evidence="1">Cell membrane</location>
        <topology evidence="1">Multi-pass membrane protein</topology>
    </subcellularLocation>
</comment>
<evidence type="ECO:0000256" key="6">
    <source>
        <dbReference type="SAM" id="Phobius"/>
    </source>
</evidence>
<feature type="transmembrane region" description="Helical" evidence="6">
    <location>
        <begin position="470"/>
        <end position="493"/>
    </location>
</feature>
<dbReference type="InterPro" id="IPR038766">
    <property type="entry name" value="Membrane_comp_ABC_pdt"/>
</dbReference>
<dbReference type="OrthoDB" id="5292592at2"/>
<gene>
    <name evidence="9" type="ORF">C3Y98_02155</name>
</gene>
<evidence type="ECO:0000256" key="4">
    <source>
        <dbReference type="ARBA" id="ARBA00022989"/>
    </source>
</evidence>
<evidence type="ECO:0008006" key="11">
    <source>
        <dbReference type="Google" id="ProtNLM"/>
    </source>
</evidence>
<feature type="transmembrane region" description="Helical" evidence="6">
    <location>
        <begin position="387"/>
        <end position="411"/>
    </location>
</feature>
<dbReference type="RefSeq" id="WP_135276480.1">
    <property type="nucleotide sequence ID" value="NZ_PQVH01000002.1"/>
</dbReference>
<feature type="domain" description="MacB-like periplasmic core" evidence="8">
    <location>
        <begin position="25"/>
        <end position="229"/>
    </location>
</feature>
<proteinExistence type="predicted"/>
<dbReference type="PANTHER" id="PTHR30287:SF1">
    <property type="entry name" value="INNER MEMBRANE PROTEIN"/>
    <property type="match status" value="1"/>
</dbReference>
<keyword evidence="10" id="KW-1185">Reference proteome</keyword>